<reference evidence="1 2" key="1">
    <citation type="submission" date="2022-01" db="EMBL/GenBank/DDBJ databases">
        <title>Collection of gut derived symbiotic bacterial strains cultured from healthy donors.</title>
        <authorList>
            <person name="Lin H."/>
            <person name="Kohout C."/>
            <person name="Waligurski E."/>
            <person name="Pamer E.G."/>
        </authorList>
    </citation>
    <scope>NUCLEOTIDE SEQUENCE [LARGE SCALE GENOMIC DNA]</scope>
    <source>
        <strain evidence="1 2">DFI.3.7</strain>
    </source>
</reference>
<comment type="caution">
    <text evidence="1">The sequence shown here is derived from an EMBL/GenBank/DDBJ whole genome shotgun (WGS) entry which is preliminary data.</text>
</comment>
<proteinExistence type="predicted"/>
<evidence type="ECO:0000313" key="2">
    <source>
        <dbReference type="Proteomes" id="UP001200313"/>
    </source>
</evidence>
<organism evidence="1 2">
    <name type="scientific">Intestinimonas massiliensis</name>
    <name type="common">ex Afouda et al. 2020</name>
    <dbReference type="NCBI Taxonomy" id="1673721"/>
    <lineage>
        <taxon>Bacteria</taxon>
        <taxon>Bacillati</taxon>
        <taxon>Bacillota</taxon>
        <taxon>Clostridia</taxon>
        <taxon>Eubacteriales</taxon>
        <taxon>Intestinimonas</taxon>
    </lineage>
</organism>
<sequence>MKRNLYGSIKAMPYTSGKAVDRKGYLSAVLAASASAAGPLAVAVTECDTAGGSFTAVADERVAMGRDLSSIAVGQNELVAVDLDLVGCKQYIKVTVTPGGSAAATYALVLGDPSRMPVEE</sequence>
<dbReference type="EMBL" id="JAKNJB010000044">
    <property type="protein sequence ID" value="MCG4528793.1"/>
    <property type="molecule type" value="Genomic_DNA"/>
</dbReference>
<dbReference type="Proteomes" id="UP001200313">
    <property type="component" value="Unassembled WGS sequence"/>
</dbReference>
<protein>
    <submittedName>
        <fullName evidence="1">Uncharacterized protein</fullName>
    </submittedName>
</protein>
<gene>
    <name evidence="1" type="ORF">L0P79_17255</name>
</gene>
<name>A0ABS9MDV6_9FIRM</name>
<accession>A0ABS9MDV6</accession>
<keyword evidence="2" id="KW-1185">Reference proteome</keyword>
<evidence type="ECO:0000313" key="1">
    <source>
        <dbReference type="EMBL" id="MCG4528793.1"/>
    </source>
</evidence>
<dbReference type="RefSeq" id="WP_238075052.1">
    <property type="nucleotide sequence ID" value="NZ_JAKNJB010000044.1"/>
</dbReference>